<accession>A0A9D3Z3T8</accession>
<sequence>MITPPTTMTAMSTAMMVTVTPMITPEPLCSASERRSSSLTKPLSATFVRPTPSGPTVIGRTRV</sequence>
<dbReference type="Proteomes" id="UP000828390">
    <property type="component" value="Unassembled WGS sequence"/>
</dbReference>
<evidence type="ECO:0000256" key="1">
    <source>
        <dbReference type="SAM" id="MobiDB-lite"/>
    </source>
</evidence>
<organism evidence="2 3">
    <name type="scientific">Dreissena polymorpha</name>
    <name type="common">Zebra mussel</name>
    <name type="synonym">Mytilus polymorpha</name>
    <dbReference type="NCBI Taxonomy" id="45954"/>
    <lineage>
        <taxon>Eukaryota</taxon>
        <taxon>Metazoa</taxon>
        <taxon>Spiralia</taxon>
        <taxon>Lophotrochozoa</taxon>
        <taxon>Mollusca</taxon>
        <taxon>Bivalvia</taxon>
        <taxon>Autobranchia</taxon>
        <taxon>Heteroconchia</taxon>
        <taxon>Euheterodonta</taxon>
        <taxon>Imparidentia</taxon>
        <taxon>Neoheterodontei</taxon>
        <taxon>Myida</taxon>
        <taxon>Dreissenoidea</taxon>
        <taxon>Dreissenidae</taxon>
        <taxon>Dreissena</taxon>
    </lineage>
</organism>
<reference evidence="2" key="1">
    <citation type="journal article" date="2019" name="bioRxiv">
        <title>The Genome of the Zebra Mussel, Dreissena polymorpha: A Resource for Invasive Species Research.</title>
        <authorList>
            <person name="McCartney M.A."/>
            <person name="Auch B."/>
            <person name="Kono T."/>
            <person name="Mallez S."/>
            <person name="Zhang Y."/>
            <person name="Obille A."/>
            <person name="Becker A."/>
            <person name="Abrahante J.E."/>
            <person name="Garbe J."/>
            <person name="Badalamenti J.P."/>
            <person name="Herman A."/>
            <person name="Mangelson H."/>
            <person name="Liachko I."/>
            <person name="Sullivan S."/>
            <person name="Sone E.D."/>
            <person name="Koren S."/>
            <person name="Silverstein K.A.T."/>
            <person name="Beckman K.B."/>
            <person name="Gohl D.M."/>
        </authorList>
    </citation>
    <scope>NUCLEOTIDE SEQUENCE</scope>
    <source>
        <strain evidence="2">Duluth1</strain>
        <tissue evidence="2">Whole animal</tissue>
    </source>
</reference>
<reference evidence="2" key="2">
    <citation type="submission" date="2020-11" db="EMBL/GenBank/DDBJ databases">
        <authorList>
            <person name="McCartney M.A."/>
            <person name="Auch B."/>
            <person name="Kono T."/>
            <person name="Mallez S."/>
            <person name="Becker A."/>
            <person name="Gohl D.M."/>
            <person name="Silverstein K.A.T."/>
            <person name="Koren S."/>
            <person name="Bechman K.B."/>
            <person name="Herman A."/>
            <person name="Abrahante J.E."/>
            <person name="Garbe J."/>
        </authorList>
    </citation>
    <scope>NUCLEOTIDE SEQUENCE</scope>
    <source>
        <strain evidence="2">Duluth1</strain>
        <tissue evidence="2">Whole animal</tissue>
    </source>
</reference>
<name>A0A9D3Z3T8_DREPO</name>
<protein>
    <submittedName>
        <fullName evidence="2">Uncharacterized protein</fullName>
    </submittedName>
</protein>
<gene>
    <name evidence="2" type="ORF">DPMN_069557</name>
</gene>
<dbReference type="AlphaFoldDB" id="A0A9D3Z3T8"/>
<dbReference type="EMBL" id="JAIWYP010000014">
    <property type="protein sequence ID" value="KAH3710091.1"/>
    <property type="molecule type" value="Genomic_DNA"/>
</dbReference>
<feature type="region of interest" description="Disordered" evidence="1">
    <location>
        <begin position="32"/>
        <end position="63"/>
    </location>
</feature>
<comment type="caution">
    <text evidence="2">The sequence shown here is derived from an EMBL/GenBank/DDBJ whole genome shotgun (WGS) entry which is preliminary data.</text>
</comment>
<evidence type="ECO:0000313" key="2">
    <source>
        <dbReference type="EMBL" id="KAH3710091.1"/>
    </source>
</evidence>
<evidence type="ECO:0000313" key="3">
    <source>
        <dbReference type="Proteomes" id="UP000828390"/>
    </source>
</evidence>
<keyword evidence="3" id="KW-1185">Reference proteome</keyword>
<proteinExistence type="predicted"/>